<gene>
    <name evidence="8" type="ORF">AVEN_52934_1</name>
</gene>
<name>A0A4Y2FED5_ARAVE</name>
<evidence type="ECO:0000259" key="7">
    <source>
        <dbReference type="Pfam" id="PF17917"/>
    </source>
</evidence>
<keyword evidence="4" id="KW-0255">Endonuclease</keyword>
<dbReference type="GO" id="GO:0004519">
    <property type="term" value="F:endonuclease activity"/>
    <property type="evidence" value="ECO:0007669"/>
    <property type="project" value="UniProtKB-KW"/>
</dbReference>
<dbReference type="Pfam" id="PF17917">
    <property type="entry name" value="RT_RNaseH"/>
    <property type="match status" value="1"/>
</dbReference>
<keyword evidence="5" id="KW-0378">Hydrolase</keyword>
<evidence type="ECO:0000256" key="2">
    <source>
        <dbReference type="ARBA" id="ARBA00022695"/>
    </source>
</evidence>
<evidence type="ECO:0000256" key="1">
    <source>
        <dbReference type="ARBA" id="ARBA00022679"/>
    </source>
</evidence>
<evidence type="ECO:0000256" key="3">
    <source>
        <dbReference type="ARBA" id="ARBA00022722"/>
    </source>
</evidence>
<dbReference type="PANTHER" id="PTHR37984">
    <property type="entry name" value="PROTEIN CBG26694"/>
    <property type="match status" value="1"/>
</dbReference>
<organism evidence="8 9">
    <name type="scientific">Araneus ventricosus</name>
    <name type="common">Orbweaver spider</name>
    <name type="synonym">Epeira ventricosa</name>
    <dbReference type="NCBI Taxonomy" id="182803"/>
    <lineage>
        <taxon>Eukaryota</taxon>
        <taxon>Metazoa</taxon>
        <taxon>Ecdysozoa</taxon>
        <taxon>Arthropoda</taxon>
        <taxon>Chelicerata</taxon>
        <taxon>Arachnida</taxon>
        <taxon>Araneae</taxon>
        <taxon>Araneomorphae</taxon>
        <taxon>Entelegynae</taxon>
        <taxon>Araneoidea</taxon>
        <taxon>Araneidae</taxon>
        <taxon>Araneus</taxon>
    </lineage>
</organism>
<dbReference type="InterPro" id="IPR043502">
    <property type="entry name" value="DNA/RNA_pol_sf"/>
</dbReference>
<evidence type="ECO:0000256" key="6">
    <source>
        <dbReference type="ARBA" id="ARBA00022918"/>
    </source>
</evidence>
<reference evidence="8 9" key="1">
    <citation type="journal article" date="2019" name="Sci. Rep.">
        <title>Orb-weaving spider Araneus ventricosus genome elucidates the spidroin gene catalogue.</title>
        <authorList>
            <person name="Kono N."/>
            <person name="Nakamura H."/>
            <person name="Ohtoshi R."/>
            <person name="Moran D.A.P."/>
            <person name="Shinohara A."/>
            <person name="Yoshida Y."/>
            <person name="Fujiwara M."/>
            <person name="Mori M."/>
            <person name="Tomita M."/>
            <person name="Arakawa K."/>
        </authorList>
    </citation>
    <scope>NUCLEOTIDE SEQUENCE [LARGE SCALE GENOMIC DNA]</scope>
</reference>
<dbReference type="AlphaFoldDB" id="A0A4Y2FED5"/>
<keyword evidence="6" id="KW-0695">RNA-directed DNA polymerase</keyword>
<feature type="domain" description="Reverse transcriptase RNase H-like" evidence="7">
    <location>
        <begin position="44"/>
        <end position="94"/>
    </location>
</feature>
<dbReference type="EMBL" id="BGPR01000901">
    <property type="protein sequence ID" value="GBM39581.1"/>
    <property type="molecule type" value="Genomic_DNA"/>
</dbReference>
<dbReference type="InterPro" id="IPR041373">
    <property type="entry name" value="RT_RNaseH"/>
</dbReference>
<accession>A0A4Y2FED5</accession>
<dbReference type="GO" id="GO:0003964">
    <property type="term" value="F:RNA-directed DNA polymerase activity"/>
    <property type="evidence" value="ECO:0007669"/>
    <property type="project" value="UniProtKB-KW"/>
</dbReference>
<dbReference type="InterPro" id="IPR050951">
    <property type="entry name" value="Retrovirus_Pol_polyprotein"/>
</dbReference>
<sequence>MLVMKELEPRFLRKENWKRGTCHRLLQHELVERKKLLCQAQRNKAIVKSIEHFHRCLYERKFLLRTDLPSLKWLLNFMENEIQIPRWIRRLQEYDFEIHHRKRNSHGNADALSRRSCKDICKYFTSAEKKF</sequence>
<keyword evidence="9" id="KW-1185">Reference proteome</keyword>
<evidence type="ECO:0000313" key="8">
    <source>
        <dbReference type="EMBL" id="GBM39581.1"/>
    </source>
</evidence>
<dbReference type="Proteomes" id="UP000499080">
    <property type="component" value="Unassembled WGS sequence"/>
</dbReference>
<evidence type="ECO:0000313" key="9">
    <source>
        <dbReference type="Proteomes" id="UP000499080"/>
    </source>
</evidence>
<keyword evidence="3" id="KW-0540">Nuclease</keyword>
<keyword evidence="2" id="KW-0548">Nucleotidyltransferase</keyword>
<protein>
    <recommendedName>
        <fullName evidence="7">Reverse transcriptase RNase H-like domain-containing protein</fullName>
    </recommendedName>
</protein>
<dbReference type="SUPFAM" id="SSF56672">
    <property type="entry name" value="DNA/RNA polymerases"/>
    <property type="match status" value="1"/>
</dbReference>
<dbReference type="GO" id="GO:0016787">
    <property type="term" value="F:hydrolase activity"/>
    <property type="evidence" value="ECO:0007669"/>
    <property type="project" value="UniProtKB-KW"/>
</dbReference>
<comment type="caution">
    <text evidence="8">The sequence shown here is derived from an EMBL/GenBank/DDBJ whole genome shotgun (WGS) entry which is preliminary data.</text>
</comment>
<evidence type="ECO:0000256" key="4">
    <source>
        <dbReference type="ARBA" id="ARBA00022759"/>
    </source>
</evidence>
<evidence type="ECO:0000256" key="5">
    <source>
        <dbReference type="ARBA" id="ARBA00022801"/>
    </source>
</evidence>
<keyword evidence="1" id="KW-0808">Transferase</keyword>
<dbReference type="PANTHER" id="PTHR37984:SF5">
    <property type="entry name" value="PROTEIN NYNRIN-LIKE"/>
    <property type="match status" value="1"/>
</dbReference>
<proteinExistence type="predicted"/>